<dbReference type="RefSeq" id="WP_197464212.1">
    <property type="nucleotide sequence ID" value="NZ_CP065682.1"/>
</dbReference>
<evidence type="ECO:0008006" key="3">
    <source>
        <dbReference type="Google" id="ProtNLM"/>
    </source>
</evidence>
<organism evidence="1 2">
    <name type="scientific">Brevibacterium casei</name>
    <dbReference type="NCBI Taxonomy" id="33889"/>
    <lineage>
        <taxon>Bacteria</taxon>
        <taxon>Bacillati</taxon>
        <taxon>Actinomycetota</taxon>
        <taxon>Actinomycetes</taxon>
        <taxon>Micrococcales</taxon>
        <taxon>Brevibacteriaceae</taxon>
        <taxon>Brevibacterium</taxon>
    </lineage>
</organism>
<reference evidence="1 2" key="1">
    <citation type="submission" date="2020-12" db="EMBL/GenBank/DDBJ databases">
        <title>FDA dAtabase for Regulatory Grade micrObial Sequences (FDA-ARGOS): Supporting development and validation of Infectious Disease Dx tests.</title>
        <authorList>
            <person name="Sproer C."/>
            <person name="Gronow S."/>
            <person name="Severitt S."/>
            <person name="Schroder I."/>
            <person name="Tallon L."/>
            <person name="Sadzewicz L."/>
            <person name="Zhao X."/>
            <person name="Boylan J."/>
            <person name="Ott S."/>
            <person name="Bowen H."/>
            <person name="Vavikolanu K."/>
            <person name="Mehta A."/>
            <person name="Aluvathingal J."/>
            <person name="Nadendla S."/>
            <person name="Lowell S."/>
            <person name="Myers T."/>
            <person name="Yan Y."/>
            <person name="Sichtig H."/>
        </authorList>
    </citation>
    <scope>NUCLEOTIDE SEQUENCE [LARGE SCALE GENOMIC DNA]</scope>
    <source>
        <strain evidence="1 2">FDAARGOS_902</strain>
    </source>
</reference>
<dbReference type="KEGG" id="bcau:I6G59_06540"/>
<dbReference type="Proteomes" id="UP000594979">
    <property type="component" value="Chromosome"/>
</dbReference>
<evidence type="ECO:0000313" key="1">
    <source>
        <dbReference type="EMBL" id="QPS34958.1"/>
    </source>
</evidence>
<evidence type="ECO:0000313" key="2">
    <source>
        <dbReference type="Proteomes" id="UP000594979"/>
    </source>
</evidence>
<sequence length="54" mass="6338">MVYSVAMHNTDDHLRNHGFVADMRDGSSARQSRTGPRRRTADCCQWSEKRQRRC</sequence>
<dbReference type="AlphaFoldDB" id="A0A7T9YQL6"/>
<name>A0A7T9YQL6_9MICO</name>
<dbReference type="EMBL" id="CP065682">
    <property type="protein sequence ID" value="QPS34958.1"/>
    <property type="molecule type" value="Genomic_DNA"/>
</dbReference>
<proteinExistence type="predicted"/>
<protein>
    <recommendedName>
        <fullName evidence="3">HipA-like C-terminal domain-containing protein</fullName>
    </recommendedName>
</protein>
<gene>
    <name evidence="1" type="ORF">I6G59_06540</name>
</gene>
<accession>A0A7T9YQL6</accession>